<reference evidence="2 3" key="1">
    <citation type="journal article" date="2019" name="Anaerobe">
        <title>Detection of Robinsoniella peoriensis in multiple bone samples of a trauma patient.</title>
        <authorList>
            <person name="Schrottner P."/>
            <person name="Hartwich K."/>
            <person name="Bunk B."/>
            <person name="Schober I."/>
            <person name="Helbig S."/>
            <person name="Rudolph W.W."/>
            <person name="Gunzer F."/>
        </authorList>
    </citation>
    <scope>NUCLEOTIDE SEQUENCE [LARGE SCALE GENOMIC DNA]</scope>
    <source>
        <strain evidence="2 3">DSM 106044</strain>
    </source>
</reference>
<comment type="caution">
    <text evidence="2">The sequence shown here is derived from an EMBL/GenBank/DDBJ whole genome shotgun (WGS) entry which is preliminary data.</text>
</comment>
<keyword evidence="3" id="KW-1185">Reference proteome</keyword>
<dbReference type="AlphaFoldDB" id="A0A4U8Q3F9"/>
<evidence type="ECO:0000256" key="1">
    <source>
        <dbReference type="SAM" id="Phobius"/>
    </source>
</evidence>
<dbReference type="Proteomes" id="UP000306509">
    <property type="component" value="Unassembled WGS sequence"/>
</dbReference>
<organism evidence="2 3">
    <name type="scientific">Robinsoniella peoriensis</name>
    <dbReference type="NCBI Taxonomy" id="180332"/>
    <lineage>
        <taxon>Bacteria</taxon>
        <taxon>Bacillati</taxon>
        <taxon>Bacillota</taxon>
        <taxon>Clostridia</taxon>
        <taxon>Lachnospirales</taxon>
        <taxon>Lachnospiraceae</taxon>
        <taxon>Robinsoniella</taxon>
    </lineage>
</organism>
<dbReference type="EMBL" id="QGQD01000086">
    <property type="protein sequence ID" value="TLC98743.1"/>
    <property type="molecule type" value="Genomic_DNA"/>
</dbReference>
<protein>
    <submittedName>
        <fullName evidence="2">Uncharacterized protein</fullName>
    </submittedName>
</protein>
<keyword evidence="1" id="KW-0812">Transmembrane</keyword>
<proteinExistence type="predicted"/>
<gene>
    <name evidence="2" type="ORF">DSM106044_04494</name>
</gene>
<accession>A0A4U8Q3F9</accession>
<feature type="transmembrane region" description="Helical" evidence="1">
    <location>
        <begin position="12"/>
        <end position="32"/>
    </location>
</feature>
<name>A0A4U8Q3F9_9FIRM</name>
<evidence type="ECO:0000313" key="2">
    <source>
        <dbReference type="EMBL" id="TLC98743.1"/>
    </source>
</evidence>
<sequence>MKDILEEYGQTAAIVIIGLSMVKILWAVMGALSY</sequence>
<keyword evidence="1" id="KW-0472">Membrane</keyword>
<evidence type="ECO:0000313" key="3">
    <source>
        <dbReference type="Proteomes" id="UP000306509"/>
    </source>
</evidence>
<dbReference type="STRING" id="180332.GCA_000797495_05086"/>
<keyword evidence="1" id="KW-1133">Transmembrane helix</keyword>